<gene>
    <name evidence="2" type="ORF">OUZ56_002956</name>
</gene>
<name>A0ABR0A7A3_9CRUS</name>
<protein>
    <submittedName>
        <fullName evidence="2">Uncharacterized protein</fullName>
    </submittedName>
</protein>
<dbReference type="Proteomes" id="UP001234178">
    <property type="component" value="Unassembled WGS sequence"/>
</dbReference>
<dbReference type="EMBL" id="JAOYFB010000036">
    <property type="protein sequence ID" value="KAK4021022.1"/>
    <property type="molecule type" value="Genomic_DNA"/>
</dbReference>
<keyword evidence="3" id="KW-1185">Reference proteome</keyword>
<sequence>MGRNKLTEKGGHNVDIQFEMSPVNDEHGQAPGQTWHQEEDKKQPVQYNKGTKETIGIETTMKVRMYIPYSPPTALF</sequence>
<organism evidence="2 3">
    <name type="scientific">Daphnia magna</name>
    <dbReference type="NCBI Taxonomy" id="35525"/>
    <lineage>
        <taxon>Eukaryota</taxon>
        <taxon>Metazoa</taxon>
        <taxon>Ecdysozoa</taxon>
        <taxon>Arthropoda</taxon>
        <taxon>Crustacea</taxon>
        <taxon>Branchiopoda</taxon>
        <taxon>Diplostraca</taxon>
        <taxon>Cladocera</taxon>
        <taxon>Anomopoda</taxon>
        <taxon>Daphniidae</taxon>
        <taxon>Daphnia</taxon>
    </lineage>
</organism>
<accession>A0ABR0A7A3</accession>
<evidence type="ECO:0000313" key="3">
    <source>
        <dbReference type="Proteomes" id="UP001234178"/>
    </source>
</evidence>
<reference evidence="2 3" key="1">
    <citation type="journal article" date="2023" name="Nucleic Acids Res.">
        <title>The hologenome of Daphnia magna reveals possible DNA methylation and microbiome-mediated evolution of the host genome.</title>
        <authorList>
            <person name="Chaturvedi A."/>
            <person name="Li X."/>
            <person name="Dhandapani V."/>
            <person name="Marshall H."/>
            <person name="Kissane S."/>
            <person name="Cuenca-Cambronero M."/>
            <person name="Asole G."/>
            <person name="Calvet F."/>
            <person name="Ruiz-Romero M."/>
            <person name="Marangio P."/>
            <person name="Guigo R."/>
            <person name="Rago D."/>
            <person name="Mirbahai L."/>
            <person name="Eastwood N."/>
            <person name="Colbourne J.K."/>
            <person name="Zhou J."/>
            <person name="Mallon E."/>
            <person name="Orsini L."/>
        </authorList>
    </citation>
    <scope>NUCLEOTIDE SEQUENCE [LARGE SCALE GENOMIC DNA]</scope>
    <source>
        <strain evidence="2">LRV0_1</strain>
    </source>
</reference>
<evidence type="ECO:0000256" key="1">
    <source>
        <dbReference type="SAM" id="MobiDB-lite"/>
    </source>
</evidence>
<evidence type="ECO:0000313" key="2">
    <source>
        <dbReference type="EMBL" id="KAK4021022.1"/>
    </source>
</evidence>
<feature type="region of interest" description="Disordered" evidence="1">
    <location>
        <begin position="23"/>
        <end position="43"/>
    </location>
</feature>
<comment type="caution">
    <text evidence="2">The sequence shown here is derived from an EMBL/GenBank/DDBJ whole genome shotgun (WGS) entry which is preliminary data.</text>
</comment>
<proteinExistence type="predicted"/>